<keyword evidence="1" id="KW-0472">Membrane</keyword>
<keyword evidence="1" id="KW-0812">Transmembrane</keyword>
<dbReference type="AlphaFoldDB" id="A0A1F4USC3"/>
<dbReference type="STRING" id="1802617.A2886_00335"/>
<feature type="transmembrane region" description="Helical" evidence="1">
    <location>
        <begin position="67"/>
        <end position="87"/>
    </location>
</feature>
<dbReference type="EMBL" id="MEVA01000003">
    <property type="protein sequence ID" value="OGC47819.1"/>
    <property type="molecule type" value="Genomic_DNA"/>
</dbReference>
<evidence type="ECO:0000256" key="1">
    <source>
        <dbReference type="SAM" id="Phobius"/>
    </source>
</evidence>
<accession>A0A1F4USC3</accession>
<organism evidence="2 3">
    <name type="scientific">candidate division WWE3 bacterium RIFCSPHIGHO2_01_FULL_42_13</name>
    <dbReference type="NCBI Taxonomy" id="1802617"/>
    <lineage>
        <taxon>Bacteria</taxon>
        <taxon>Katanobacteria</taxon>
    </lineage>
</organism>
<reference evidence="2 3" key="1">
    <citation type="journal article" date="2016" name="Nat. Commun.">
        <title>Thousands of microbial genomes shed light on interconnected biogeochemical processes in an aquifer system.</title>
        <authorList>
            <person name="Anantharaman K."/>
            <person name="Brown C.T."/>
            <person name="Hug L.A."/>
            <person name="Sharon I."/>
            <person name="Castelle C.J."/>
            <person name="Probst A.J."/>
            <person name="Thomas B.C."/>
            <person name="Singh A."/>
            <person name="Wilkins M.J."/>
            <person name="Karaoz U."/>
            <person name="Brodie E.L."/>
            <person name="Williams K.H."/>
            <person name="Hubbard S.S."/>
            <person name="Banfield J.F."/>
        </authorList>
    </citation>
    <scope>NUCLEOTIDE SEQUENCE [LARGE SCALE GENOMIC DNA]</scope>
</reference>
<evidence type="ECO:0000313" key="3">
    <source>
        <dbReference type="Proteomes" id="UP000176608"/>
    </source>
</evidence>
<keyword evidence="1" id="KW-1133">Transmembrane helix</keyword>
<sequence>MAYFLFSFFVGGFLTLIPGFHNLLSLLPRVFYKEELVAWQLFVVWGFVFSLIFFASRDFIAKNGYIAFWKIVVVLAIFVITLAAFILDFPAVQF</sequence>
<dbReference type="Proteomes" id="UP000176608">
    <property type="component" value="Unassembled WGS sequence"/>
</dbReference>
<feature type="transmembrane region" description="Helical" evidence="1">
    <location>
        <begin position="36"/>
        <end position="55"/>
    </location>
</feature>
<comment type="caution">
    <text evidence="2">The sequence shown here is derived from an EMBL/GenBank/DDBJ whole genome shotgun (WGS) entry which is preliminary data.</text>
</comment>
<gene>
    <name evidence="2" type="ORF">A2886_00335</name>
</gene>
<feature type="transmembrane region" description="Helical" evidence="1">
    <location>
        <begin position="6"/>
        <end position="24"/>
    </location>
</feature>
<evidence type="ECO:0000313" key="2">
    <source>
        <dbReference type="EMBL" id="OGC47819.1"/>
    </source>
</evidence>
<name>A0A1F4USC3_UNCKA</name>
<proteinExistence type="predicted"/>
<protein>
    <submittedName>
        <fullName evidence="2">Uncharacterized protein</fullName>
    </submittedName>
</protein>